<dbReference type="PROSITE" id="PS51462">
    <property type="entry name" value="NUDIX"/>
    <property type="match status" value="1"/>
</dbReference>
<name>A0A8H5LXP3_9AGAR</name>
<dbReference type="GO" id="GO:0010945">
    <property type="term" value="F:coenzyme A diphosphatase activity"/>
    <property type="evidence" value="ECO:0007669"/>
    <property type="project" value="InterPro"/>
</dbReference>
<evidence type="ECO:0000313" key="8">
    <source>
        <dbReference type="EMBL" id="KAF5373343.1"/>
    </source>
</evidence>
<gene>
    <name evidence="8" type="ORF">D9615_007461</name>
</gene>
<keyword evidence="9" id="KW-1185">Reference proteome</keyword>
<proteinExistence type="predicted"/>
<dbReference type="AlphaFoldDB" id="A0A8H5LXP3"/>
<keyword evidence="3" id="KW-0479">Metal-binding</keyword>
<evidence type="ECO:0000256" key="6">
    <source>
        <dbReference type="ARBA" id="ARBA00023211"/>
    </source>
</evidence>
<dbReference type="InterPro" id="IPR000086">
    <property type="entry name" value="NUDIX_hydrolase_dom"/>
</dbReference>
<evidence type="ECO:0000256" key="1">
    <source>
        <dbReference type="ARBA" id="ARBA00001936"/>
    </source>
</evidence>
<keyword evidence="5" id="KW-0460">Magnesium</keyword>
<dbReference type="InterPro" id="IPR015797">
    <property type="entry name" value="NUDIX_hydrolase-like_dom_sf"/>
</dbReference>
<evidence type="ECO:0000259" key="7">
    <source>
        <dbReference type="PROSITE" id="PS51462"/>
    </source>
</evidence>
<sequence>MSPILPITQPFTPKTLNTLRKVLAHASASSKLRTDPATPLTPGNAAVLIPFCNVRGVPGVLLEVRGKGLRTHSGEISFPGGRVDRTDKSFLAAALRETHEELGVAPDRVDVLGEIGPPEVNLRGDMRVWPFVGFIQLESEVAAGRNMSENDGLPSIDLLSLHSEVSPNEVAVAFHLPLATLADPARWRQSLFRESRPYTVLDVTDVVETAGGRRLGITALSSEEGVDDGHVDSEVGSGRKSRIEVWGLTGWYLSLLMKTLQVYQ</sequence>
<dbReference type="OrthoDB" id="206213at2759"/>
<dbReference type="PANTHER" id="PTHR12992:SF24">
    <property type="entry name" value="PEROXISOMAL COENZYME A DIPHOSPHATASE NUDT7"/>
    <property type="match status" value="1"/>
</dbReference>
<comment type="cofactor">
    <cofactor evidence="1">
        <name>Mn(2+)</name>
        <dbReference type="ChEBI" id="CHEBI:29035"/>
    </cofactor>
</comment>
<feature type="domain" description="Nudix hydrolase" evidence="7">
    <location>
        <begin position="42"/>
        <end position="201"/>
    </location>
</feature>
<evidence type="ECO:0000313" key="9">
    <source>
        <dbReference type="Proteomes" id="UP000565441"/>
    </source>
</evidence>
<protein>
    <recommendedName>
        <fullName evidence="7">Nudix hydrolase domain-containing protein</fullName>
    </recommendedName>
</protein>
<dbReference type="GO" id="GO:0015938">
    <property type="term" value="P:coenzyme A catabolic process"/>
    <property type="evidence" value="ECO:0007669"/>
    <property type="project" value="TreeGrafter"/>
</dbReference>
<accession>A0A8H5LXP3</accession>
<dbReference type="SUPFAM" id="SSF55811">
    <property type="entry name" value="Nudix"/>
    <property type="match status" value="1"/>
</dbReference>
<keyword evidence="6" id="KW-0464">Manganese</keyword>
<dbReference type="Gene3D" id="3.90.79.10">
    <property type="entry name" value="Nucleoside Triphosphate Pyrophosphohydrolase"/>
    <property type="match status" value="1"/>
</dbReference>
<dbReference type="GO" id="GO:0046872">
    <property type="term" value="F:metal ion binding"/>
    <property type="evidence" value="ECO:0007669"/>
    <property type="project" value="UniProtKB-KW"/>
</dbReference>
<dbReference type="Proteomes" id="UP000565441">
    <property type="component" value="Unassembled WGS sequence"/>
</dbReference>
<dbReference type="InterPro" id="IPR045121">
    <property type="entry name" value="CoAse"/>
</dbReference>
<reference evidence="8 9" key="1">
    <citation type="journal article" date="2020" name="ISME J.">
        <title>Uncovering the hidden diversity of litter-decomposition mechanisms in mushroom-forming fungi.</title>
        <authorList>
            <person name="Floudas D."/>
            <person name="Bentzer J."/>
            <person name="Ahren D."/>
            <person name="Johansson T."/>
            <person name="Persson P."/>
            <person name="Tunlid A."/>
        </authorList>
    </citation>
    <scope>NUCLEOTIDE SEQUENCE [LARGE SCALE GENOMIC DNA]</scope>
    <source>
        <strain evidence="8 9">CBS 661.87</strain>
    </source>
</reference>
<evidence type="ECO:0000256" key="2">
    <source>
        <dbReference type="ARBA" id="ARBA00001946"/>
    </source>
</evidence>
<dbReference type="EMBL" id="JAACJP010000040">
    <property type="protein sequence ID" value="KAF5373343.1"/>
    <property type="molecule type" value="Genomic_DNA"/>
</dbReference>
<dbReference type="PANTHER" id="PTHR12992">
    <property type="entry name" value="NUDIX HYDROLASE"/>
    <property type="match status" value="1"/>
</dbReference>
<comment type="cofactor">
    <cofactor evidence="2">
        <name>Mg(2+)</name>
        <dbReference type="ChEBI" id="CHEBI:18420"/>
    </cofactor>
</comment>
<dbReference type="Pfam" id="PF00293">
    <property type="entry name" value="NUDIX"/>
    <property type="match status" value="1"/>
</dbReference>
<dbReference type="CDD" id="cd03426">
    <property type="entry name" value="NUDIX_CoAse_Nudt7"/>
    <property type="match status" value="1"/>
</dbReference>
<evidence type="ECO:0000256" key="3">
    <source>
        <dbReference type="ARBA" id="ARBA00022723"/>
    </source>
</evidence>
<evidence type="ECO:0000256" key="5">
    <source>
        <dbReference type="ARBA" id="ARBA00022842"/>
    </source>
</evidence>
<comment type="caution">
    <text evidence="8">The sequence shown here is derived from an EMBL/GenBank/DDBJ whole genome shotgun (WGS) entry which is preliminary data.</text>
</comment>
<evidence type="ECO:0000256" key="4">
    <source>
        <dbReference type="ARBA" id="ARBA00022801"/>
    </source>
</evidence>
<organism evidence="8 9">
    <name type="scientific">Tricholomella constricta</name>
    <dbReference type="NCBI Taxonomy" id="117010"/>
    <lineage>
        <taxon>Eukaryota</taxon>
        <taxon>Fungi</taxon>
        <taxon>Dikarya</taxon>
        <taxon>Basidiomycota</taxon>
        <taxon>Agaricomycotina</taxon>
        <taxon>Agaricomycetes</taxon>
        <taxon>Agaricomycetidae</taxon>
        <taxon>Agaricales</taxon>
        <taxon>Tricholomatineae</taxon>
        <taxon>Lyophyllaceae</taxon>
        <taxon>Tricholomella</taxon>
    </lineage>
</organism>
<keyword evidence="4" id="KW-0378">Hydrolase</keyword>